<organism evidence="2 3">
    <name type="scientific">Mycena alexandri</name>
    <dbReference type="NCBI Taxonomy" id="1745969"/>
    <lineage>
        <taxon>Eukaryota</taxon>
        <taxon>Fungi</taxon>
        <taxon>Dikarya</taxon>
        <taxon>Basidiomycota</taxon>
        <taxon>Agaricomycotina</taxon>
        <taxon>Agaricomycetes</taxon>
        <taxon>Agaricomycetidae</taxon>
        <taxon>Agaricales</taxon>
        <taxon>Marasmiineae</taxon>
        <taxon>Mycenaceae</taxon>
        <taxon>Mycena</taxon>
    </lineage>
</organism>
<sequence length="201" mass="22278">MPKSSPAKSSVYSPSTPKKSRTCTVWRSPITAPGTGPLATPNGPSIKRTEATKKYRIKATDLDTILPISRQPNHMGGSALIQVYNERDVATLALTLRPGKPLPELTPETGSSSPLAKKKGRRIMRTTAMNEFKLTPSQIDELTPVSTTPNAYGTVTRYYNRCDVENLKLRLNERLASRDTNNHNRDVLDRSDDPEALAWKF</sequence>
<feature type="region of interest" description="Disordered" evidence="1">
    <location>
        <begin position="100"/>
        <end position="119"/>
    </location>
</feature>
<protein>
    <submittedName>
        <fullName evidence="2">Uncharacterized protein</fullName>
    </submittedName>
</protein>
<evidence type="ECO:0000313" key="3">
    <source>
        <dbReference type="Proteomes" id="UP001218188"/>
    </source>
</evidence>
<comment type="caution">
    <text evidence="2">The sequence shown here is derived from an EMBL/GenBank/DDBJ whole genome shotgun (WGS) entry which is preliminary data.</text>
</comment>
<dbReference type="AlphaFoldDB" id="A0AAD6TKP5"/>
<feature type="compositionally biased region" description="Low complexity" evidence="1">
    <location>
        <begin position="1"/>
        <end position="15"/>
    </location>
</feature>
<dbReference type="Proteomes" id="UP001218188">
    <property type="component" value="Unassembled WGS sequence"/>
</dbReference>
<reference evidence="2" key="1">
    <citation type="submission" date="2023-03" db="EMBL/GenBank/DDBJ databases">
        <title>Massive genome expansion in bonnet fungi (Mycena s.s.) driven by repeated elements and novel gene families across ecological guilds.</title>
        <authorList>
            <consortium name="Lawrence Berkeley National Laboratory"/>
            <person name="Harder C.B."/>
            <person name="Miyauchi S."/>
            <person name="Viragh M."/>
            <person name="Kuo A."/>
            <person name="Thoen E."/>
            <person name="Andreopoulos B."/>
            <person name="Lu D."/>
            <person name="Skrede I."/>
            <person name="Drula E."/>
            <person name="Henrissat B."/>
            <person name="Morin E."/>
            <person name="Kohler A."/>
            <person name="Barry K."/>
            <person name="LaButti K."/>
            <person name="Morin E."/>
            <person name="Salamov A."/>
            <person name="Lipzen A."/>
            <person name="Mereny Z."/>
            <person name="Hegedus B."/>
            <person name="Baldrian P."/>
            <person name="Stursova M."/>
            <person name="Weitz H."/>
            <person name="Taylor A."/>
            <person name="Grigoriev I.V."/>
            <person name="Nagy L.G."/>
            <person name="Martin F."/>
            <person name="Kauserud H."/>
        </authorList>
    </citation>
    <scope>NUCLEOTIDE SEQUENCE</scope>
    <source>
        <strain evidence="2">CBHHK200</strain>
    </source>
</reference>
<gene>
    <name evidence="2" type="ORF">C8F04DRAFT_1059845</name>
</gene>
<name>A0AAD6TKP5_9AGAR</name>
<evidence type="ECO:0000256" key="1">
    <source>
        <dbReference type="SAM" id="MobiDB-lite"/>
    </source>
</evidence>
<keyword evidence="3" id="KW-1185">Reference proteome</keyword>
<proteinExistence type="predicted"/>
<feature type="region of interest" description="Disordered" evidence="1">
    <location>
        <begin position="1"/>
        <end position="48"/>
    </location>
</feature>
<accession>A0AAD6TKP5</accession>
<dbReference type="EMBL" id="JARJCM010000001">
    <property type="protein sequence ID" value="KAJ7047713.1"/>
    <property type="molecule type" value="Genomic_DNA"/>
</dbReference>
<evidence type="ECO:0000313" key="2">
    <source>
        <dbReference type="EMBL" id="KAJ7047713.1"/>
    </source>
</evidence>